<evidence type="ECO:0000256" key="8">
    <source>
        <dbReference type="ARBA" id="ARBA00023034"/>
    </source>
</evidence>
<dbReference type="InParanoid" id="A0A6I9QYR3"/>
<sequence>MASCRRSLSTVQRDGALQNGEACVDSSPSPKLSHSPAYLALRGFLNSLLNSISFLMASNRIQAAFAGMLARRSSRPLERSKSKGFHWKRASFHIFVFFMAGVFLGFTPFLSVDISRNFVSKHRAFSFKEDSAAETVAHQKIDSVREEILLIDKPHKENYAVAKWSVKNESLDTTSAVPPVSDTDLVPQKHLIIVTPTYVRPFQAYYLNQLAQTLRNVPPPLLWIVVEKSMQSAETAKILRRTGVMYRHLVCEQNATKIKNNGVRQRNVALAHIEKHHLDGIVYFADDDRIYSIRLFDQMRQIRRFGTWPVAMLGGGKNKVLLEGPVCNGSEVIGWHTDQRSRISRRFHVDMAGFAFNSTILWDPKRWNRPTVEPIRLRATVRGFQETTFIEQLVEDESQMEGLANNCSEIMVWHLHLEAPELIYPKGWLMQKNLEVVAPLT</sequence>
<evidence type="ECO:0000256" key="9">
    <source>
        <dbReference type="ARBA" id="ARBA00023136"/>
    </source>
</evidence>
<evidence type="ECO:0000313" key="16">
    <source>
        <dbReference type="Proteomes" id="UP000504607"/>
    </source>
</evidence>
<dbReference type="GO" id="GO:0009834">
    <property type="term" value="P:plant-type secondary cell wall biogenesis"/>
    <property type="evidence" value="ECO:0007669"/>
    <property type="project" value="TreeGrafter"/>
</dbReference>
<feature type="site" description="Interaction with galactose moiety of substrate glycoprotein" evidence="14">
    <location>
        <position position="323"/>
    </location>
</feature>
<dbReference type="FunCoup" id="A0A6I9QYR3">
    <property type="interactions" value="470"/>
</dbReference>
<dbReference type="RefSeq" id="XP_010917546.1">
    <property type="nucleotide sequence ID" value="XM_010919244.2"/>
</dbReference>
<evidence type="ECO:0000256" key="10">
    <source>
        <dbReference type="ARBA" id="ARBA00023180"/>
    </source>
</evidence>
<dbReference type="PANTHER" id="PTHR10896:SF20">
    <property type="entry name" value="BETA-1,4-XYLOSYLTRANSFERASE IRX9L-RELATED"/>
    <property type="match status" value="1"/>
</dbReference>
<accession>A0A6I9QYR3</accession>
<dbReference type="GO" id="GO:0015018">
    <property type="term" value="F:galactosylgalactosylxylosylprotein 3-beta-glucuronosyltransferase activity"/>
    <property type="evidence" value="ECO:0007669"/>
    <property type="project" value="InterPro"/>
</dbReference>
<dbReference type="SUPFAM" id="SSF53448">
    <property type="entry name" value="Nucleotide-diphospho-sugar transferases"/>
    <property type="match status" value="1"/>
</dbReference>
<comment type="function">
    <text evidence="15">Involved in the synthesis of glucuronoxylan hemicellulose in secondary cell walls.</text>
</comment>
<keyword evidence="13" id="KW-0479">Metal-binding</keyword>
<evidence type="ECO:0000256" key="6">
    <source>
        <dbReference type="ARBA" id="ARBA00022968"/>
    </source>
</evidence>
<gene>
    <name evidence="17" type="primary">LOC105042137</name>
</gene>
<dbReference type="InterPro" id="IPR005027">
    <property type="entry name" value="Glyco_trans_43"/>
</dbReference>
<dbReference type="PANTHER" id="PTHR10896">
    <property type="entry name" value="GALACTOSYLGALACTOSYLXYLOSYLPROTEIN 3-BETA-GLUCURONOSYLTRANSFERASE BETA-1,3-GLUCURONYLTRANSFERASE"/>
    <property type="match status" value="1"/>
</dbReference>
<dbReference type="GO" id="GO:0010417">
    <property type="term" value="P:glucuronoxylan biosynthetic process"/>
    <property type="evidence" value="ECO:0007669"/>
    <property type="project" value="TreeGrafter"/>
</dbReference>
<dbReference type="GO" id="GO:0000139">
    <property type="term" value="C:Golgi membrane"/>
    <property type="evidence" value="ECO:0007669"/>
    <property type="project" value="UniProtKB-SubCell"/>
</dbReference>
<evidence type="ECO:0000256" key="2">
    <source>
        <dbReference type="ARBA" id="ARBA00007706"/>
    </source>
</evidence>
<evidence type="ECO:0000256" key="15">
    <source>
        <dbReference type="RuleBase" id="RU363127"/>
    </source>
</evidence>
<evidence type="ECO:0000256" key="14">
    <source>
        <dbReference type="PIRSR" id="PIRSR605027-4"/>
    </source>
</evidence>
<keyword evidence="4 15" id="KW-0808">Transferase</keyword>
<keyword evidence="9 15" id="KW-0472">Membrane</keyword>
<keyword evidence="13" id="KW-0464">Manganese</keyword>
<dbReference type="GO" id="GO:0046872">
    <property type="term" value="F:metal ion binding"/>
    <property type="evidence" value="ECO:0007669"/>
    <property type="project" value="UniProtKB-KW"/>
</dbReference>
<dbReference type="RefSeq" id="XP_073108911.1">
    <property type="nucleotide sequence ID" value="XM_073252810.1"/>
</dbReference>
<protein>
    <recommendedName>
        <fullName evidence="15">Glycosyltransferases</fullName>
        <ecNumber evidence="15">2.4.-.-</ecNumber>
    </recommendedName>
</protein>
<dbReference type="Gene3D" id="3.90.550.10">
    <property type="entry name" value="Spore Coat Polysaccharide Biosynthesis Protein SpsA, Chain A"/>
    <property type="match status" value="1"/>
</dbReference>
<comment type="similarity">
    <text evidence="2 15">Belongs to the glycosyltransferase 43 family.</text>
</comment>
<keyword evidence="10" id="KW-0325">Glycoprotein</keyword>
<dbReference type="PROSITE" id="PS50096">
    <property type="entry name" value="IQ"/>
    <property type="match status" value="1"/>
</dbReference>
<feature type="transmembrane region" description="Helical" evidence="15">
    <location>
        <begin position="90"/>
        <end position="110"/>
    </location>
</feature>
<dbReference type="EC" id="2.4.-.-" evidence="15"/>
<dbReference type="AlphaFoldDB" id="A0A6I9QYR3"/>
<evidence type="ECO:0000256" key="11">
    <source>
        <dbReference type="ARBA" id="ARBA00023316"/>
    </source>
</evidence>
<keyword evidence="11 15" id="KW-0961">Cell wall biogenesis/degradation</keyword>
<keyword evidence="7 15" id="KW-1133">Transmembrane helix</keyword>
<evidence type="ECO:0000313" key="17">
    <source>
        <dbReference type="RefSeq" id="XP_010917546.1"/>
    </source>
</evidence>
<dbReference type="FunFam" id="3.90.550.10:FF:000064">
    <property type="entry name" value="Glycosyltransferases"/>
    <property type="match status" value="1"/>
</dbReference>
<dbReference type="GeneID" id="105042137"/>
<evidence type="ECO:0000256" key="7">
    <source>
        <dbReference type="ARBA" id="ARBA00022989"/>
    </source>
</evidence>
<evidence type="ECO:0000256" key="3">
    <source>
        <dbReference type="ARBA" id="ARBA00022676"/>
    </source>
</evidence>
<dbReference type="GO" id="GO:0042285">
    <property type="term" value="F:xylosyltransferase activity"/>
    <property type="evidence" value="ECO:0007669"/>
    <property type="project" value="TreeGrafter"/>
</dbReference>
<feature type="binding site" evidence="13">
    <location>
        <position position="288"/>
    </location>
    <ligand>
        <name>Mn(2+)</name>
        <dbReference type="ChEBI" id="CHEBI:29035"/>
    </ligand>
</feature>
<comment type="subcellular location">
    <subcellularLocation>
        <location evidence="1 15">Golgi apparatus membrane</location>
        <topology evidence="1 15">Single-pass type II membrane protein</topology>
    </subcellularLocation>
</comment>
<evidence type="ECO:0000256" key="4">
    <source>
        <dbReference type="ARBA" id="ARBA00022679"/>
    </source>
</evidence>
<keyword evidence="8 15" id="KW-0333">Golgi apparatus</keyword>
<evidence type="ECO:0000256" key="1">
    <source>
        <dbReference type="ARBA" id="ARBA00004323"/>
    </source>
</evidence>
<evidence type="ECO:0000256" key="5">
    <source>
        <dbReference type="ARBA" id="ARBA00022692"/>
    </source>
</evidence>
<dbReference type="GO" id="GO:0071555">
    <property type="term" value="P:cell wall organization"/>
    <property type="evidence" value="ECO:0007669"/>
    <property type="project" value="UniProtKB-KW"/>
</dbReference>
<reference evidence="17" key="1">
    <citation type="submission" date="2025-08" db="UniProtKB">
        <authorList>
            <consortium name="RefSeq"/>
        </authorList>
    </citation>
    <scope>IDENTIFICATION</scope>
</reference>
<keyword evidence="3" id="KW-0328">Glycosyltransferase</keyword>
<comment type="cofactor">
    <cofactor evidence="13">
        <name>Mn(2+)</name>
        <dbReference type="ChEBI" id="CHEBI:29035"/>
    </cofactor>
</comment>
<evidence type="ECO:0000256" key="12">
    <source>
        <dbReference type="PIRSR" id="PIRSR605027-1"/>
    </source>
</evidence>
<keyword evidence="5 15" id="KW-0812">Transmembrane</keyword>
<dbReference type="CDD" id="cd00218">
    <property type="entry name" value="GlcAT-I"/>
    <property type="match status" value="1"/>
</dbReference>
<dbReference type="InterPro" id="IPR029044">
    <property type="entry name" value="Nucleotide-diphossugar_trans"/>
</dbReference>
<organism evidence="16 17">
    <name type="scientific">Elaeis guineensis var. tenera</name>
    <name type="common">Oil palm</name>
    <dbReference type="NCBI Taxonomy" id="51953"/>
    <lineage>
        <taxon>Eukaryota</taxon>
        <taxon>Viridiplantae</taxon>
        <taxon>Streptophyta</taxon>
        <taxon>Embryophyta</taxon>
        <taxon>Tracheophyta</taxon>
        <taxon>Spermatophyta</taxon>
        <taxon>Magnoliopsida</taxon>
        <taxon>Liliopsida</taxon>
        <taxon>Arecaceae</taxon>
        <taxon>Arecoideae</taxon>
        <taxon>Cocoseae</taxon>
        <taxon>Elaeidinae</taxon>
        <taxon>Elaeis</taxon>
    </lineage>
</organism>
<evidence type="ECO:0000256" key="13">
    <source>
        <dbReference type="PIRSR" id="PIRSR605027-3"/>
    </source>
</evidence>
<keyword evidence="16" id="KW-1185">Reference proteome</keyword>
<proteinExistence type="inferred from homology"/>
<dbReference type="Proteomes" id="UP000504607">
    <property type="component" value="Chromosome 1"/>
</dbReference>
<feature type="active site" description="Proton donor/acceptor" evidence="12">
    <location>
        <position position="386"/>
    </location>
</feature>
<dbReference type="OrthoDB" id="675023at2759"/>
<keyword evidence="6 15" id="KW-0735">Signal-anchor</keyword>
<name>A0A6I9QYR3_ELAGV</name>
<dbReference type="Pfam" id="PF03360">
    <property type="entry name" value="Glyco_transf_43"/>
    <property type="match status" value="1"/>
</dbReference>